<evidence type="ECO:0000313" key="3">
    <source>
        <dbReference type="Proteomes" id="UP000233551"/>
    </source>
</evidence>
<organism evidence="2 3">
    <name type="scientific">Punica granatum</name>
    <name type="common">Pomegranate</name>
    <dbReference type="NCBI Taxonomy" id="22663"/>
    <lineage>
        <taxon>Eukaryota</taxon>
        <taxon>Viridiplantae</taxon>
        <taxon>Streptophyta</taxon>
        <taxon>Embryophyta</taxon>
        <taxon>Tracheophyta</taxon>
        <taxon>Spermatophyta</taxon>
        <taxon>Magnoliopsida</taxon>
        <taxon>eudicotyledons</taxon>
        <taxon>Gunneridae</taxon>
        <taxon>Pentapetalae</taxon>
        <taxon>rosids</taxon>
        <taxon>malvids</taxon>
        <taxon>Myrtales</taxon>
        <taxon>Lythraceae</taxon>
        <taxon>Punica</taxon>
    </lineage>
</organism>
<dbReference type="Proteomes" id="UP000233551">
    <property type="component" value="Unassembled WGS sequence"/>
</dbReference>
<name>A0A2I0J6B5_PUNGR</name>
<protein>
    <submittedName>
        <fullName evidence="2">Uncharacterized protein</fullName>
    </submittedName>
</protein>
<keyword evidence="3" id="KW-1185">Reference proteome</keyword>
<accession>A0A2I0J6B5</accession>
<evidence type="ECO:0000313" key="2">
    <source>
        <dbReference type="EMBL" id="PKI51788.1"/>
    </source>
</evidence>
<proteinExistence type="predicted"/>
<comment type="caution">
    <text evidence="2">The sequence shown here is derived from an EMBL/GenBank/DDBJ whole genome shotgun (WGS) entry which is preliminary data.</text>
</comment>
<gene>
    <name evidence="2" type="ORF">CRG98_027836</name>
</gene>
<feature type="compositionally biased region" description="Basic and acidic residues" evidence="1">
    <location>
        <begin position="58"/>
        <end position="83"/>
    </location>
</feature>
<dbReference type="EMBL" id="PGOL01001992">
    <property type="protein sequence ID" value="PKI51788.1"/>
    <property type="molecule type" value="Genomic_DNA"/>
</dbReference>
<evidence type="ECO:0000256" key="1">
    <source>
        <dbReference type="SAM" id="MobiDB-lite"/>
    </source>
</evidence>
<feature type="region of interest" description="Disordered" evidence="1">
    <location>
        <begin position="58"/>
        <end position="94"/>
    </location>
</feature>
<reference evidence="2 3" key="1">
    <citation type="submission" date="2017-11" db="EMBL/GenBank/DDBJ databases">
        <title>De-novo sequencing of pomegranate (Punica granatum L.) genome.</title>
        <authorList>
            <person name="Akparov Z."/>
            <person name="Amiraslanov A."/>
            <person name="Hajiyeva S."/>
            <person name="Abbasov M."/>
            <person name="Kaur K."/>
            <person name="Hamwieh A."/>
            <person name="Solovyev V."/>
            <person name="Salamov A."/>
            <person name="Braich B."/>
            <person name="Kosarev P."/>
            <person name="Mahmoud A."/>
            <person name="Hajiyev E."/>
            <person name="Babayeva S."/>
            <person name="Izzatullayeva V."/>
            <person name="Mammadov A."/>
            <person name="Mammadov A."/>
            <person name="Sharifova S."/>
            <person name="Ojaghi J."/>
            <person name="Eynullazada K."/>
            <person name="Bayramov B."/>
            <person name="Abdulazimova A."/>
            <person name="Shahmuradov I."/>
        </authorList>
    </citation>
    <scope>NUCLEOTIDE SEQUENCE [LARGE SCALE GENOMIC DNA]</scope>
    <source>
        <strain evidence="3">cv. AG2017</strain>
        <tissue evidence="2">Leaf</tissue>
    </source>
</reference>
<sequence length="173" mass="19718">MEKEQLQIKHFIGEKSEEFKNVFLEQMPPEQSPIKSVAIDSRMNPFEERRNDMIHLEDPLQGHEEESQDNRVGHEGELLDKHVPARANPDCTDRPGWTVSRPDWAVFGSNVTTESPDGILRQVNGVYPYNPTKITENRACPGNRPDWAVFGSNVATESPDRILMQGQWLPTPN</sequence>
<dbReference type="AlphaFoldDB" id="A0A2I0J6B5"/>